<dbReference type="EMBL" id="ADMT01000246">
    <property type="protein sequence ID" value="EFF81067.1"/>
    <property type="molecule type" value="Genomic_DNA"/>
</dbReference>
<dbReference type="SUPFAM" id="SSF56219">
    <property type="entry name" value="DNase I-like"/>
    <property type="match status" value="1"/>
</dbReference>
<evidence type="ECO:0000256" key="4">
    <source>
        <dbReference type="ARBA" id="ARBA00022842"/>
    </source>
</evidence>
<feature type="active site" description="Proton acceptor" evidence="5">
    <location>
        <position position="283"/>
    </location>
</feature>
<dbReference type="HOGENOM" id="CLU_027539_3_0_6"/>
<dbReference type="CDD" id="cd10281">
    <property type="entry name" value="Nape_like_AP-endo"/>
    <property type="match status" value="1"/>
</dbReference>
<evidence type="ECO:0000256" key="5">
    <source>
        <dbReference type="PIRSR" id="PIRSR604808-1"/>
    </source>
</evidence>
<feature type="binding site" evidence="6">
    <location>
        <position position="283"/>
    </location>
    <ligand>
        <name>Mg(2+)</name>
        <dbReference type="ChEBI" id="CHEBI:18420"/>
        <label>1</label>
    </ligand>
</feature>
<dbReference type="GO" id="GO:0046872">
    <property type="term" value="F:metal ion binding"/>
    <property type="evidence" value="ECO:0007669"/>
    <property type="project" value="UniProtKB-KW"/>
</dbReference>
<keyword evidence="2 6" id="KW-0479">Metal-binding</keyword>
<evidence type="ECO:0000256" key="7">
    <source>
        <dbReference type="PIRSR" id="PIRSR604808-3"/>
    </source>
</evidence>
<proteinExistence type="inferred from homology"/>
<feature type="binding site" evidence="6">
    <location>
        <position position="40"/>
    </location>
    <ligand>
        <name>Mg(2+)</name>
        <dbReference type="ChEBI" id="CHEBI:18420"/>
        <label>1</label>
    </ligand>
</feature>
<feature type="binding site" evidence="6">
    <location>
        <position position="187"/>
    </location>
    <ligand>
        <name>Mg(2+)</name>
        <dbReference type="ChEBI" id="CHEBI:18420"/>
        <label>1</label>
    </ligand>
</feature>
<feature type="active site" evidence="5">
    <location>
        <position position="145"/>
    </location>
</feature>
<feature type="binding site" evidence="6">
    <location>
        <position position="185"/>
    </location>
    <ligand>
        <name>Mg(2+)</name>
        <dbReference type="ChEBI" id="CHEBI:18420"/>
        <label>1</label>
    </ligand>
</feature>
<dbReference type="InterPro" id="IPR036691">
    <property type="entry name" value="Endo/exonu/phosph_ase_sf"/>
</dbReference>
<sequence length="294" mass="33995">MTQALSYKVLQILQLRLNRRMIPKDSYPSDVKILRVVSINVNGLRASVTKGLLEWLEQSDADVVCMQESRITHEQWTDKFKPEGWYTHLFPAERAGYAGTAIYSRLPFVSVTNGLGFELADSQGRFITAEFDLGLSHPVHIASLYLPSGSSGDEAQARKDVFLEEYAKILKQWRDENKSIIVCGDYNIVHKRIDIKNWSGNQKSSGVLPHERSWLDHIYDELGYVDTFREVRPEAELYSWWSNRGQARAKNVGWRIDYHACSPDWKARTANAWVYKEQWFSDHAPVIIDYKIHE</sequence>
<feature type="site" description="Important for catalytic activity" evidence="7">
    <location>
        <position position="283"/>
    </location>
</feature>
<comment type="similarity">
    <text evidence="1">Belongs to the DNA repair enzymes AP/ExoA family.</text>
</comment>
<dbReference type="GO" id="GO:0008081">
    <property type="term" value="F:phosphoric diester hydrolase activity"/>
    <property type="evidence" value="ECO:0007669"/>
    <property type="project" value="TreeGrafter"/>
</dbReference>
<keyword evidence="3 9" id="KW-0378">Hydrolase</keyword>
<name>D4XUM7_ACIHA</name>
<dbReference type="NCBIfam" id="TIGR00195">
    <property type="entry name" value="exoDNase_III"/>
    <property type="match status" value="1"/>
</dbReference>
<dbReference type="PANTHER" id="PTHR22748">
    <property type="entry name" value="AP ENDONUCLEASE"/>
    <property type="match status" value="1"/>
</dbReference>
<evidence type="ECO:0000256" key="1">
    <source>
        <dbReference type="ARBA" id="ARBA00007092"/>
    </source>
</evidence>
<dbReference type="Gene3D" id="3.60.10.10">
    <property type="entry name" value="Endonuclease/exonuclease/phosphatase"/>
    <property type="match status" value="1"/>
</dbReference>
<feature type="binding site" evidence="6">
    <location>
        <position position="68"/>
    </location>
    <ligand>
        <name>Mg(2+)</name>
        <dbReference type="ChEBI" id="CHEBI:18420"/>
        <label>1</label>
    </ligand>
</feature>
<dbReference type="AlphaFoldDB" id="D4XUM7"/>
<protein>
    <submittedName>
        <fullName evidence="9">Exodeoxyribonuclease III</fullName>
        <ecNumber evidence="9">3.1.11.2</ecNumber>
    </submittedName>
</protein>
<feature type="site" description="Transition state stabilizer" evidence="7">
    <location>
        <position position="187"/>
    </location>
</feature>
<feature type="active site" description="Proton donor/acceptor" evidence="5">
    <location>
        <position position="185"/>
    </location>
</feature>
<dbReference type="GO" id="GO:0006284">
    <property type="term" value="P:base-excision repair"/>
    <property type="evidence" value="ECO:0007669"/>
    <property type="project" value="TreeGrafter"/>
</dbReference>
<keyword evidence="4 6" id="KW-0460">Magnesium</keyword>
<reference evidence="10" key="1">
    <citation type="submission" date="2010-03" db="EMBL/GenBank/DDBJ databases">
        <title>Complete sequence of Mobiluncus curtisii ATCC 43063.</title>
        <authorList>
            <person name="Muzny D."/>
            <person name="Qin X."/>
            <person name="Deng J."/>
            <person name="Jiang H."/>
            <person name="Liu Y."/>
            <person name="Qu J."/>
            <person name="Song X.-Z."/>
            <person name="Zhang L."/>
            <person name="Thornton R."/>
            <person name="Coyle M."/>
            <person name="Francisco L."/>
            <person name="Jackson L."/>
            <person name="Javaid M."/>
            <person name="Korchina V."/>
            <person name="Kovar C."/>
            <person name="Mata R."/>
            <person name="Mathew T."/>
            <person name="Ngo R."/>
            <person name="Nguyen L."/>
            <person name="Nguyen N."/>
            <person name="Okwuonu G."/>
            <person name="Ongeri F."/>
            <person name="Pham C."/>
            <person name="Simmons D."/>
            <person name="Wilczek-Boney K."/>
            <person name="Hale W."/>
            <person name="Jakkamsetti A."/>
            <person name="Pham P."/>
            <person name="Ruth R."/>
            <person name="San Lucas F."/>
            <person name="Warren J."/>
            <person name="Zhang J."/>
            <person name="Zhao Z."/>
            <person name="Zhou C."/>
            <person name="Zhu D."/>
            <person name="Lee S."/>
            <person name="Bess C."/>
            <person name="Blankenburg K."/>
            <person name="Forbes L."/>
            <person name="Fu Q."/>
            <person name="Gubbala S."/>
            <person name="Hirani K."/>
            <person name="Jayaseelan J.C."/>
            <person name="Lara F."/>
            <person name="Munidasa M."/>
            <person name="Palculict T."/>
            <person name="Patil S."/>
            <person name="Pu L.-L."/>
            <person name="Saada N."/>
            <person name="Tang L."/>
            <person name="Weissenberger G."/>
            <person name="Zhu Y."/>
            <person name="Hemphill L."/>
            <person name="Shang Y."/>
            <person name="Youmans B."/>
            <person name="Ayvaz T."/>
            <person name="Ross M."/>
            <person name="Santibanez J."/>
            <person name="Aqrawi P."/>
            <person name="Gross S."/>
            <person name="Joshi V."/>
            <person name="Fowler G."/>
            <person name="Nazareth L."/>
            <person name="Reid J."/>
            <person name="Worley K."/>
            <person name="Petrosino J."/>
            <person name="Highlander S."/>
            <person name="Gibbs R."/>
            <person name="Gibbs R."/>
        </authorList>
    </citation>
    <scope>NUCLEOTIDE SEQUENCE [LARGE SCALE GENOMIC DNA]</scope>
    <source>
        <strain evidence="10">ATCC 19194</strain>
    </source>
</reference>
<dbReference type="Proteomes" id="UP000003085">
    <property type="component" value="Unassembled WGS sequence"/>
</dbReference>
<accession>D4XUM7</accession>
<evidence type="ECO:0000259" key="8">
    <source>
        <dbReference type="Pfam" id="PF03372"/>
    </source>
</evidence>
<dbReference type="PANTHER" id="PTHR22748:SF6">
    <property type="entry name" value="DNA-(APURINIC OR APYRIMIDINIC SITE) ENDONUCLEASE"/>
    <property type="match status" value="1"/>
</dbReference>
<feature type="binding site" evidence="6">
    <location>
        <position position="282"/>
    </location>
    <ligand>
        <name>Mg(2+)</name>
        <dbReference type="ChEBI" id="CHEBI:18420"/>
        <label>1</label>
    </ligand>
</feature>
<dbReference type="InterPro" id="IPR004808">
    <property type="entry name" value="AP_endonuc_1"/>
</dbReference>
<evidence type="ECO:0000256" key="3">
    <source>
        <dbReference type="ARBA" id="ARBA00022801"/>
    </source>
</evidence>
<feature type="domain" description="Endonuclease/exonuclease/phosphatase" evidence="8">
    <location>
        <begin position="38"/>
        <end position="283"/>
    </location>
</feature>
<dbReference type="EC" id="3.1.11.2" evidence="9"/>
<comment type="caution">
    <text evidence="9">The sequence shown here is derived from an EMBL/GenBank/DDBJ whole genome shotgun (WGS) entry which is preliminary data.</text>
</comment>
<evidence type="ECO:0000313" key="10">
    <source>
        <dbReference type="Proteomes" id="UP000003085"/>
    </source>
</evidence>
<organism evidence="9 10">
    <name type="scientific">Acinetobacter haemolyticus ATCC 19194</name>
    <dbReference type="NCBI Taxonomy" id="707232"/>
    <lineage>
        <taxon>Bacteria</taxon>
        <taxon>Pseudomonadati</taxon>
        <taxon>Pseudomonadota</taxon>
        <taxon>Gammaproteobacteria</taxon>
        <taxon>Moraxellales</taxon>
        <taxon>Moraxellaceae</taxon>
        <taxon>Acinetobacter</taxon>
    </lineage>
</organism>
<evidence type="ECO:0000313" key="9">
    <source>
        <dbReference type="EMBL" id="EFF81067.1"/>
    </source>
</evidence>
<feature type="site" description="Important for catalytic activity" evidence="7">
    <location>
        <position position="257"/>
    </location>
</feature>
<dbReference type="PROSITE" id="PS51435">
    <property type="entry name" value="AP_NUCLEASE_F1_4"/>
    <property type="match status" value="1"/>
</dbReference>
<keyword evidence="6" id="KW-0464">Manganese</keyword>
<dbReference type="Pfam" id="PF03372">
    <property type="entry name" value="Exo_endo_phos"/>
    <property type="match status" value="1"/>
</dbReference>
<evidence type="ECO:0000256" key="6">
    <source>
        <dbReference type="PIRSR" id="PIRSR604808-2"/>
    </source>
</evidence>
<dbReference type="GO" id="GO:0003906">
    <property type="term" value="F:DNA-(apurinic or apyrimidinic site) endonuclease activity"/>
    <property type="evidence" value="ECO:0007669"/>
    <property type="project" value="TreeGrafter"/>
</dbReference>
<gene>
    <name evidence="9" type="primary">xth</name>
    <name evidence="9" type="ORF">HMP0015_3419</name>
</gene>
<dbReference type="GO" id="GO:0008311">
    <property type="term" value="F:double-stranded DNA 3'-5' DNA exonuclease activity"/>
    <property type="evidence" value="ECO:0007669"/>
    <property type="project" value="UniProtKB-EC"/>
</dbReference>
<dbReference type="InterPro" id="IPR005135">
    <property type="entry name" value="Endo/exonuclease/phosphatase"/>
</dbReference>
<comment type="cofactor">
    <cofactor evidence="6">
        <name>Mg(2+)</name>
        <dbReference type="ChEBI" id="CHEBI:18420"/>
    </cofactor>
    <cofactor evidence="6">
        <name>Mn(2+)</name>
        <dbReference type="ChEBI" id="CHEBI:29035"/>
    </cofactor>
    <text evidence="6">Probably binds two magnesium or manganese ions per subunit.</text>
</comment>
<evidence type="ECO:0000256" key="2">
    <source>
        <dbReference type="ARBA" id="ARBA00022723"/>
    </source>
</evidence>
<dbReference type="NCBIfam" id="TIGR00633">
    <property type="entry name" value="xth"/>
    <property type="match status" value="1"/>
</dbReference>